<dbReference type="EnsemblMetazoa" id="XM_019996129.1">
    <property type="protein sequence ID" value="XP_019851688.1"/>
    <property type="gene ID" value="LOC109581752"/>
</dbReference>
<sequence length="156" mass="16055">MEGENKDCTTCALCCGNITGFLAFCVYCLTAILVFANVFGPVTPAGAIISLIPAFGLVLFIFVPVCRDAILLIAYGCCTCLGCFPLIGGAIMIGIAATYSGGNDTNDAEYNLPGLYACGILFLLSGLAHIIGCGVACGAAACDTNGVRERDNDDMI</sequence>
<feature type="transmembrane region" description="Helical" evidence="1">
    <location>
        <begin position="12"/>
        <end position="39"/>
    </location>
</feature>
<reference evidence="2" key="2">
    <citation type="submission" date="2024-06" db="UniProtKB">
        <authorList>
            <consortium name="EnsemblMetazoa"/>
        </authorList>
    </citation>
    <scope>IDENTIFICATION</scope>
</reference>
<dbReference type="Proteomes" id="UP000007879">
    <property type="component" value="Unassembled WGS sequence"/>
</dbReference>
<keyword evidence="1" id="KW-0812">Transmembrane</keyword>
<dbReference type="KEGG" id="aqu:109581752"/>
<organism evidence="2 3">
    <name type="scientific">Amphimedon queenslandica</name>
    <name type="common">Sponge</name>
    <dbReference type="NCBI Taxonomy" id="400682"/>
    <lineage>
        <taxon>Eukaryota</taxon>
        <taxon>Metazoa</taxon>
        <taxon>Porifera</taxon>
        <taxon>Demospongiae</taxon>
        <taxon>Heteroscleromorpha</taxon>
        <taxon>Haplosclerida</taxon>
        <taxon>Niphatidae</taxon>
        <taxon>Amphimedon</taxon>
    </lineage>
</organism>
<feature type="transmembrane region" description="Helical" evidence="1">
    <location>
        <begin position="119"/>
        <end position="142"/>
    </location>
</feature>
<accession>A0AAN0J4P4</accession>
<evidence type="ECO:0000313" key="2">
    <source>
        <dbReference type="EnsemblMetazoa" id="XP_019851688.1"/>
    </source>
</evidence>
<feature type="transmembrane region" description="Helical" evidence="1">
    <location>
        <begin position="72"/>
        <end position="99"/>
    </location>
</feature>
<protein>
    <recommendedName>
        <fullName evidence="4">Transmembrane protein</fullName>
    </recommendedName>
</protein>
<reference evidence="3" key="1">
    <citation type="journal article" date="2010" name="Nature">
        <title>The Amphimedon queenslandica genome and the evolution of animal complexity.</title>
        <authorList>
            <person name="Srivastava M."/>
            <person name="Simakov O."/>
            <person name="Chapman J."/>
            <person name="Fahey B."/>
            <person name="Gauthier M.E."/>
            <person name="Mitros T."/>
            <person name="Richards G.S."/>
            <person name="Conaco C."/>
            <person name="Dacre M."/>
            <person name="Hellsten U."/>
            <person name="Larroux C."/>
            <person name="Putnam N.H."/>
            <person name="Stanke M."/>
            <person name="Adamska M."/>
            <person name="Darling A."/>
            <person name="Degnan S.M."/>
            <person name="Oakley T.H."/>
            <person name="Plachetzki D.C."/>
            <person name="Zhai Y."/>
            <person name="Adamski M."/>
            <person name="Calcino A."/>
            <person name="Cummins S.F."/>
            <person name="Goodstein D.M."/>
            <person name="Harris C."/>
            <person name="Jackson D.J."/>
            <person name="Leys S.P."/>
            <person name="Shu S."/>
            <person name="Woodcroft B.J."/>
            <person name="Vervoort M."/>
            <person name="Kosik K.S."/>
            <person name="Manning G."/>
            <person name="Degnan B.M."/>
            <person name="Rokhsar D.S."/>
        </authorList>
    </citation>
    <scope>NUCLEOTIDE SEQUENCE [LARGE SCALE GENOMIC DNA]</scope>
</reference>
<name>A0AAN0J4P4_AMPQE</name>
<dbReference type="AlphaFoldDB" id="A0AAN0J4P4"/>
<keyword evidence="1" id="KW-1133">Transmembrane helix</keyword>
<evidence type="ECO:0008006" key="4">
    <source>
        <dbReference type="Google" id="ProtNLM"/>
    </source>
</evidence>
<keyword evidence="3" id="KW-1185">Reference proteome</keyword>
<dbReference type="GeneID" id="109581752"/>
<proteinExistence type="predicted"/>
<evidence type="ECO:0000313" key="3">
    <source>
        <dbReference type="Proteomes" id="UP000007879"/>
    </source>
</evidence>
<keyword evidence="1" id="KW-0472">Membrane</keyword>
<feature type="transmembrane region" description="Helical" evidence="1">
    <location>
        <begin position="45"/>
        <end position="65"/>
    </location>
</feature>
<dbReference type="RefSeq" id="XP_019851688.1">
    <property type="nucleotide sequence ID" value="XM_019996129.1"/>
</dbReference>
<evidence type="ECO:0000256" key="1">
    <source>
        <dbReference type="SAM" id="Phobius"/>
    </source>
</evidence>